<keyword evidence="2" id="KW-0812">Transmembrane</keyword>
<feature type="non-terminal residue" evidence="7">
    <location>
        <position position="225"/>
    </location>
</feature>
<dbReference type="Proteomes" id="UP000654075">
    <property type="component" value="Unassembled WGS sequence"/>
</dbReference>
<dbReference type="InterPro" id="IPR003807">
    <property type="entry name" value="DUF202"/>
</dbReference>
<evidence type="ECO:0000256" key="4">
    <source>
        <dbReference type="ARBA" id="ARBA00023136"/>
    </source>
</evidence>
<name>A0A813E9M7_POLGL</name>
<dbReference type="OrthoDB" id="10677485at2759"/>
<organism evidence="7 8">
    <name type="scientific">Polarella glacialis</name>
    <name type="common">Dinoflagellate</name>
    <dbReference type="NCBI Taxonomy" id="89957"/>
    <lineage>
        <taxon>Eukaryota</taxon>
        <taxon>Sar</taxon>
        <taxon>Alveolata</taxon>
        <taxon>Dinophyceae</taxon>
        <taxon>Suessiales</taxon>
        <taxon>Suessiaceae</taxon>
        <taxon>Polarella</taxon>
    </lineage>
</organism>
<dbReference type="AlphaFoldDB" id="A0A813E9M7"/>
<evidence type="ECO:0000256" key="5">
    <source>
        <dbReference type="SAM" id="MobiDB-lite"/>
    </source>
</evidence>
<comment type="caution">
    <text evidence="7">The sequence shown here is derived from an EMBL/GenBank/DDBJ whole genome shotgun (WGS) entry which is preliminary data.</text>
</comment>
<gene>
    <name evidence="7" type="ORF">PGLA1383_LOCUS15409</name>
</gene>
<evidence type="ECO:0000256" key="1">
    <source>
        <dbReference type="ARBA" id="ARBA00004127"/>
    </source>
</evidence>
<sequence>DILFLDETLAQDPSAWCRLAAPSLERCVPFPNAVLRLSSELSVELRTELLDAGLVQVPYFSKALTGMLLVHEDKVRPLVPLLNEFLLTAKSRLQSERSTAEPDTGQLRPEATERVPVSESRSGREVPEVSAAVTVAGTSTTTCACIQRRWASVCSVIARATEHARSSEDEELHVDCKSPMANERTVLRWLRSAIILCSLSAFLSSQEDVSDQINGLLLAVVSILF</sequence>
<evidence type="ECO:0000313" key="8">
    <source>
        <dbReference type="Proteomes" id="UP000654075"/>
    </source>
</evidence>
<feature type="domain" description="DUF202" evidence="6">
    <location>
        <begin position="180"/>
        <end position="224"/>
    </location>
</feature>
<feature type="non-terminal residue" evidence="7">
    <location>
        <position position="1"/>
    </location>
</feature>
<dbReference type="EMBL" id="CAJNNV010009047">
    <property type="protein sequence ID" value="CAE8596952.1"/>
    <property type="molecule type" value="Genomic_DNA"/>
</dbReference>
<evidence type="ECO:0000259" key="6">
    <source>
        <dbReference type="Pfam" id="PF02656"/>
    </source>
</evidence>
<comment type="subcellular location">
    <subcellularLocation>
        <location evidence="1">Endomembrane system</location>
        <topology evidence="1">Multi-pass membrane protein</topology>
    </subcellularLocation>
</comment>
<dbReference type="Pfam" id="PF02656">
    <property type="entry name" value="DUF202"/>
    <property type="match status" value="1"/>
</dbReference>
<evidence type="ECO:0000256" key="2">
    <source>
        <dbReference type="ARBA" id="ARBA00022692"/>
    </source>
</evidence>
<keyword evidence="8" id="KW-1185">Reference proteome</keyword>
<accession>A0A813E9M7</accession>
<protein>
    <recommendedName>
        <fullName evidence="6">DUF202 domain-containing protein</fullName>
    </recommendedName>
</protein>
<dbReference type="GO" id="GO:0012505">
    <property type="term" value="C:endomembrane system"/>
    <property type="evidence" value="ECO:0007669"/>
    <property type="project" value="UniProtKB-SubCell"/>
</dbReference>
<keyword evidence="4" id="KW-0472">Membrane</keyword>
<evidence type="ECO:0000313" key="7">
    <source>
        <dbReference type="EMBL" id="CAE8596952.1"/>
    </source>
</evidence>
<proteinExistence type="predicted"/>
<keyword evidence="3" id="KW-1133">Transmembrane helix</keyword>
<feature type="region of interest" description="Disordered" evidence="5">
    <location>
        <begin position="94"/>
        <end position="125"/>
    </location>
</feature>
<reference evidence="7" key="1">
    <citation type="submission" date="2021-02" db="EMBL/GenBank/DDBJ databases">
        <authorList>
            <person name="Dougan E. K."/>
            <person name="Rhodes N."/>
            <person name="Thang M."/>
            <person name="Chan C."/>
        </authorList>
    </citation>
    <scope>NUCLEOTIDE SEQUENCE</scope>
</reference>
<evidence type="ECO:0000256" key="3">
    <source>
        <dbReference type="ARBA" id="ARBA00022989"/>
    </source>
</evidence>